<dbReference type="GO" id="GO:0005509">
    <property type="term" value="F:calcium ion binding"/>
    <property type="evidence" value="ECO:0007669"/>
    <property type="project" value="TreeGrafter"/>
</dbReference>
<evidence type="ECO:0000256" key="2">
    <source>
        <dbReference type="PIRSR" id="PIRSR605511-1"/>
    </source>
</evidence>
<proteinExistence type="inferred from homology"/>
<dbReference type="PRINTS" id="PR01790">
    <property type="entry name" value="SMP30FAMILY"/>
</dbReference>
<dbReference type="InterPro" id="IPR011042">
    <property type="entry name" value="6-blade_b-propeller_TolB-like"/>
</dbReference>
<comment type="caution">
    <text evidence="5">The sequence shown here is derived from an EMBL/GenBank/DDBJ whole genome shotgun (WGS) entry which is preliminary data.</text>
</comment>
<dbReference type="InterPro" id="IPR005511">
    <property type="entry name" value="SMP-30"/>
</dbReference>
<protein>
    <recommendedName>
        <fullName evidence="4">SMP-30/Gluconolactonase/LRE-like region domain-containing protein</fullName>
    </recommendedName>
</protein>
<comment type="similarity">
    <text evidence="1">Belongs to the SMP-30/CGR1 family.</text>
</comment>
<feature type="binding site" evidence="3">
    <location>
        <position position="32"/>
    </location>
    <ligand>
        <name>a divalent metal cation</name>
        <dbReference type="ChEBI" id="CHEBI:60240"/>
    </ligand>
</feature>
<dbReference type="PANTHER" id="PTHR10907">
    <property type="entry name" value="REGUCALCIN"/>
    <property type="match status" value="1"/>
</dbReference>
<dbReference type="Gene3D" id="2.120.10.30">
    <property type="entry name" value="TolB, C-terminal domain"/>
    <property type="match status" value="1"/>
</dbReference>
<gene>
    <name evidence="5" type="ORF">GE061_009266</name>
</gene>
<dbReference type="Pfam" id="PF08450">
    <property type="entry name" value="SGL"/>
    <property type="match status" value="1"/>
</dbReference>
<keyword evidence="3" id="KW-0862">Zinc</keyword>
<dbReference type="SUPFAM" id="SSF63829">
    <property type="entry name" value="Calcium-dependent phosphotriesterase"/>
    <property type="match status" value="1"/>
</dbReference>
<dbReference type="Proteomes" id="UP000466442">
    <property type="component" value="Unassembled WGS sequence"/>
</dbReference>
<comment type="cofactor">
    <cofactor evidence="3">
        <name>Zn(2+)</name>
        <dbReference type="ChEBI" id="CHEBI:29105"/>
    </cofactor>
    <text evidence="3">Binds 1 divalent metal cation per subunit.</text>
</comment>
<dbReference type="GO" id="GO:0019853">
    <property type="term" value="P:L-ascorbic acid biosynthetic process"/>
    <property type="evidence" value="ECO:0007669"/>
    <property type="project" value="TreeGrafter"/>
</dbReference>
<dbReference type="OrthoDB" id="423498at2759"/>
<feature type="binding site" evidence="3">
    <location>
        <position position="169"/>
    </location>
    <ligand>
        <name>a divalent metal cation</name>
        <dbReference type="ChEBI" id="CHEBI:60240"/>
    </ligand>
</feature>
<reference evidence="5" key="1">
    <citation type="journal article" date="2021" name="Mol. Ecol. Resour.">
        <title>Apolygus lucorum genome provides insights into omnivorousness and mesophyll feeding.</title>
        <authorList>
            <person name="Liu Y."/>
            <person name="Liu H."/>
            <person name="Wang H."/>
            <person name="Huang T."/>
            <person name="Liu B."/>
            <person name="Yang B."/>
            <person name="Yin L."/>
            <person name="Li B."/>
            <person name="Zhang Y."/>
            <person name="Zhang S."/>
            <person name="Jiang F."/>
            <person name="Zhang X."/>
            <person name="Ren Y."/>
            <person name="Wang B."/>
            <person name="Wang S."/>
            <person name="Lu Y."/>
            <person name="Wu K."/>
            <person name="Fan W."/>
            <person name="Wang G."/>
        </authorList>
    </citation>
    <scope>NUCLEOTIDE SEQUENCE</scope>
    <source>
        <strain evidence="5">12Hb</strain>
    </source>
</reference>
<name>A0A8S9Y018_APOLU</name>
<dbReference type="InterPro" id="IPR013658">
    <property type="entry name" value="SGL"/>
</dbReference>
<feature type="active site" description="Proton donor/acceptor" evidence="2">
    <location>
        <position position="221"/>
    </location>
</feature>
<dbReference type="EMBL" id="WIXP02000002">
    <property type="protein sequence ID" value="KAF6214523.1"/>
    <property type="molecule type" value="Genomic_DNA"/>
</dbReference>
<evidence type="ECO:0000256" key="1">
    <source>
        <dbReference type="ARBA" id="ARBA00008853"/>
    </source>
</evidence>
<evidence type="ECO:0000256" key="3">
    <source>
        <dbReference type="PIRSR" id="PIRSR605511-2"/>
    </source>
</evidence>
<dbReference type="AlphaFoldDB" id="A0A8S9Y018"/>
<feature type="binding site" evidence="3">
    <location>
        <position position="123"/>
    </location>
    <ligand>
        <name>substrate</name>
    </ligand>
</feature>
<accession>A0A8S9Y018</accession>
<keyword evidence="6" id="KW-1185">Reference proteome</keyword>
<dbReference type="PANTHER" id="PTHR10907:SF66">
    <property type="entry name" value="MIP34848P1-RELATED"/>
    <property type="match status" value="1"/>
</dbReference>
<dbReference type="GO" id="GO:0004341">
    <property type="term" value="F:gluconolactonase activity"/>
    <property type="evidence" value="ECO:0007669"/>
    <property type="project" value="TreeGrafter"/>
</dbReference>
<organism evidence="5 6">
    <name type="scientific">Apolygus lucorum</name>
    <name type="common">Small green plant bug</name>
    <name type="synonym">Lygocoris lucorum</name>
    <dbReference type="NCBI Taxonomy" id="248454"/>
    <lineage>
        <taxon>Eukaryota</taxon>
        <taxon>Metazoa</taxon>
        <taxon>Ecdysozoa</taxon>
        <taxon>Arthropoda</taxon>
        <taxon>Hexapoda</taxon>
        <taxon>Insecta</taxon>
        <taxon>Pterygota</taxon>
        <taxon>Neoptera</taxon>
        <taxon>Paraneoptera</taxon>
        <taxon>Hemiptera</taxon>
        <taxon>Heteroptera</taxon>
        <taxon>Panheteroptera</taxon>
        <taxon>Cimicomorpha</taxon>
        <taxon>Miridae</taxon>
        <taxon>Mirini</taxon>
        <taxon>Apolygus</taxon>
    </lineage>
</organism>
<evidence type="ECO:0000259" key="4">
    <source>
        <dbReference type="Pfam" id="PF08450"/>
    </source>
</evidence>
<feature type="domain" description="SMP-30/Gluconolactonase/LRE-like region" evidence="4">
    <location>
        <begin position="30"/>
        <end position="282"/>
    </location>
</feature>
<sequence length="322" mass="36010">MRKLEAKYLQLTIQMAPLIERLDAIQRFGIGEGPHWEPTEQALYMVDLTTGNIACWWPSTNKTIYQNVGAHASFIIPVKGKRGEFMVGSKLDLLHILWDTKTNQLLKKTTLVRLEESPKNKINDAKCDVMGRLWFGTWNDKLEGADGSFYSFTMKGGLVKHESDIFISNGLGFSLDNKKMYYMDTFKYRVDQYCVDAKTGTRKFEKTVIDFKKADISGAPDGMTMDSNGNIWVACVFGSQVIQVNPETGKVLQKIMFPKCTQITSVTFGGAKWDELFVTSANLPNGLPGFEHTAGAPEAGATYRVTGLSAKGFTPFEFDMNL</sequence>
<feature type="binding site" evidence="3">
    <location>
        <position position="221"/>
    </location>
    <ligand>
        <name>a divalent metal cation</name>
        <dbReference type="ChEBI" id="CHEBI:60240"/>
    </ligand>
</feature>
<evidence type="ECO:0000313" key="6">
    <source>
        <dbReference type="Proteomes" id="UP000466442"/>
    </source>
</evidence>
<keyword evidence="3" id="KW-0479">Metal-binding</keyword>
<evidence type="ECO:0000313" key="5">
    <source>
        <dbReference type="EMBL" id="KAF6214523.1"/>
    </source>
</evidence>